<evidence type="ECO:0000313" key="10">
    <source>
        <dbReference type="EMBL" id="GCE41530.1"/>
    </source>
</evidence>
<evidence type="ECO:0000256" key="1">
    <source>
        <dbReference type="ARBA" id="ARBA00001947"/>
    </source>
</evidence>
<protein>
    <submittedName>
        <fullName evidence="10">Alcohol dehydrogenase</fullName>
    </submittedName>
</protein>
<comment type="caution">
    <text evidence="10">The sequence shown here is derived from an EMBL/GenBank/DDBJ whole genome shotgun (WGS) entry which is preliminary data.</text>
</comment>
<dbReference type="InterPro" id="IPR011032">
    <property type="entry name" value="GroES-like_sf"/>
</dbReference>
<keyword evidence="4 7" id="KW-0862">Zinc</keyword>
<dbReference type="GO" id="GO:0005829">
    <property type="term" value="C:cytosol"/>
    <property type="evidence" value="ECO:0007669"/>
    <property type="project" value="TreeGrafter"/>
</dbReference>
<proteinExistence type="inferred from homology"/>
<sequence>MLRAADRPYSIEELTLDPPGPDDIAVRIAGVGLCHTDLLPRAQAGMPLPLVPGHEGSGVVEVVGSHVQGLAVGDHVVLSFDSCRTCANCRQARPAYCDTFFPRNMSGRNADGATNARDADGAPVSARWFGQSSFATRAVVDARNAVQVDPSLPLELLGPLGCGFQTGAGAVLNSLGTEVGASIVVFGAGAVGLASVMAARVAGAATIVAVDLNRDRLGLARDLGATHVVDGGADDVIRQIRRTVRGGADYALDTTGAPRAIATAIETLRTSGVCGLIGAPAGDLRISAAALCTGRTVKGIVEGDAIPHLFIPHLISLWQDGKFPFERLIEKFALDDIDAAERAALDGKVVKPVLVPQ</sequence>
<dbReference type="Gene3D" id="3.40.50.720">
    <property type="entry name" value="NAD(P)-binding Rossmann-like Domain"/>
    <property type="match status" value="1"/>
</dbReference>
<gene>
    <name evidence="10" type="ORF">Rhow_005189</name>
</gene>
<evidence type="ECO:0000256" key="4">
    <source>
        <dbReference type="ARBA" id="ARBA00022833"/>
    </source>
</evidence>
<dbReference type="GO" id="GO:0051903">
    <property type="term" value="F:S-(hydroxymethyl)glutathione dehydrogenase [NAD(P)+] activity"/>
    <property type="evidence" value="ECO:0007669"/>
    <property type="project" value="TreeGrafter"/>
</dbReference>
<evidence type="ECO:0000256" key="6">
    <source>
        <dbReference type="ARBA" id="ARBA00023027"/>
    </source>
</evidence>
<feature type="domain" description="Alcohol dehydrogenase-like C-terminal" evidence="8">
    <location>
        <begin position="190"/>
        <end position="304"/>
    </location>
</feature>
<evidence type="ECO:0000256" key="5">
    <source>
        <dbReference type="ARBA" id="ARBA00023002"/>
    </source>
</evidence>
<dbReference type="SUPFAM" id="SSF51735">
    <property type="entry name" value="NAD(P)-binding Rossmann-fold domains"/>
    <property type="match status" value="1"/>
</dbReference>
<dbReference type="GO" id="GO:0008270">
    <property type="term" value="F:zinc ion binding"/>
    <property type="evidence" value="ECO:0007669"/>
    <property type="project" value="InterPro"/>
</dbReference>
<dbReference type="Pfam" id="PF08240">
    <property type="entry name" value="ADH_N"/>
    <property type="match status" value="1"/>
</dbReference>
<dbReference type="CDD" id="cd08278">
    <property type="entry name" value="benzyl_alcohol_DH"/>
    <property type="match status" value="1"/>
</dbReference>
<evidence type="ECO:0000256" key="3">
    <source>
        <dbReference type="ARBA" id="ARBA00022723"/>
    </source>
</evidence>
<evidence type="ECO:0000259" key="9">
    <source>
        <dbReference type="Pfam" id="PF08240"/>
    </source>
</evidence>
<keyword evidence="11" id="KW-1185">Reference proteome</keyword>
<dbReference type="PANTHER" id="PTHR43880">
    <property type="entry name" value="ALCOHOL DEHYDROGENASE"/>
    <property type="match status" value="1"/>
</dbReference>
<dbReference type="Gene3D" id="3.90.180.10">
    <property type="entry name" value="Medium-chain alcohol dehydrogenases, catalytic domain"/>
    <property type="match status" value="1"/>
</dbReference>
<dbReference type="PANTHER" id="PTHR43880:SF12">
    <property type="entry name" value="ALCOHOL DEHYDROGENASE CLASS-3"/>
    <property type="match status" value="1"/>
</dbReference>
<dbReference type="Proteomes" id="UP000287519">
    <property type="component" value="Unassembled WGS sequence"/>
</dbReference>
<dbReference type="InterPro" id="IPR002328">
    <property type="entry name" value="ADH_Zn_CS"/>
</dbReference>
<dbReference type="InterPro" id="IPR036291">
    <property type="entry name" value="NAD(P)-bd_dom_sf"/>
</dbReference>
<dbReference type="EMBL" id="BHYM01000045">
    <property type="protein sequence ID" value="GCE41530.1"/>
    <property type="molecule type" value="Genomic_DNA"/>
</dbReference>
<evidence type="ECO:0000313" key="11">
    <source>
        <dbReference type="Proteomes" id="UP000287519"/>
    </source>
</evidence>
<dbReference type="InterPro" id="IPR013154">
    <property type="entry name" value="ADH-like_N"/>
</dbReference>
<name>A0A402CD53_RHOWR</name>
<dbReference type="InterPro" id="IPR013149">
    <property type="entry name" value="ADH-like_C"/>
</dbReference>
<keyword evidence="6" id="KW-0520">NAD</keyword>
<dbReference type="PROSITE" id="PS00059">
    <property type="entry name" value="ADH_ZINC"/>
    <property type="match status" value="1"/>
</dbReference>
<dbReference type="SUPFAM" id="SSF50129">
    <property type="entry name" value="GroES-like"/>
    <property type="match status" value="1"/>
</dbReference>
<dbReference type="Pfam" id="PF00107">
    <property type="entry name" value="ADH_zinc_N"/>
    <property type="match status" value="1"/>
</dbReference>
<organism evidence="10 11">
    <name type="scientific">Rhodococcus wratislaviensis</name>
    <name type="common">Tsukamurella wratislaviensis</name>
    <dbReference type="NCBI Taxonomy" id="44752"/>
    <lineage>
        <taxon>Bacteria</taxon>
        <taxon>Bacillati</taxon>
        <taxon>Actinomycetota</taxon>
        <taxon>Actinomycetes</taxon>
        <taxon>Mycobacteriales</taxon>
        <taxon>Nocardiaceae</taxon>
        <taxon>Rhodococcus</taxon>
    </lineage>
</organism>
<evidence type="ECO:0000259" key="8">
    <source>
        <dbReference type="Pfam" id="PF00107"/>
    </source>
</evidence>
<keyword evidence="3 7" id="KW-0479">Metal-binding</keyword>
<dbReference type="GO" id="GO:0046294">
    <property type="term" value="P:formaldehyde catabolic process"/>
    <property type="evidence" value="ECO:0007669"/>
    <property type="project" value="TreeGrafter"/>
</dbReference>
<keyword evidence="5" id="KW-0560">Oxidoreductase</keyword>
<reference evidence="10 11" key="1">
    <citation type="submission" date="2018-11" db="EMBL/GenBank/DDBJ databases">
        <title>Microbial catabolism of amino acid.</title>
        <authorList>
            <person name="Hibi M."/>
            <person name="Ogawa J."/>
        </authorList>
    </citation>
    <scope>NUCLEOTIDE SEQUENCE [LARGE SCALE GENOMIC DNA]</scope>
    <source>
        <strain evidence="10 11">C31-06</strain>
    </source>
</reference>
<dbReference type="FunFam" id="3.40.50.720:FF:000003">
    <property type="entry name" value="S-(hydroxymethyl)glutathione dehydrogenase"/>
    <property type="match status" value="1"/>
</dbReference>
<accession>A0A402CD53</accession>
<feature type="domain" description="Alcohol dehydrogenase-like N-terminal" evidence="9">
    <location>
        <begin position="20"/>
        <end position="148"/>
    </location>
</feature>
<evidence type="ECO:0000256" key="2">
    <source>
        <dbReference type="ARBA" id="ARBA00008072"/>
    </source>
</evidence>
<comment type="similarity">
    <text evidence="2 7">Belongs to the zinc-containing alcohol dehydrogenase family.</text>
</comment>
<evidence type="ECO:0000256" key="7">
    <source>
        <dbReference type="RuleBase" id="RU361277"/>
    </source>
</evidence>
<dbReference type="AlphaFoldDB" id="A0A402CD53"/>
<comment type="cofactor">
    <cofactor evidence="1 7">
        <name>Zn(2+)</name>
        <dbReference type="ChEBI" id="CHEBI:29105"/>
    </cofactor>
</comment>